<dbReference type="Proteomes" id="UP000186879">
    <property type="component" value="Chromosome"/>
</dbReference>
<dbReference type="Proteomes" id="UP000267921">
    <property type="component" value="Unassembled WGS sequence"/>
</dbReference>
<dbReference type="KEGG" id="mhaz:BHR79_00685"/>
<gene>
    <name evidence="2" type="ORF">BHR79_00685</name>
    <name evidence="3" type="ORF">EFE40_02115</name>
    <name evidence="4" type="ORF">SAMN04515625_1640</name>
</gene>
<evidence type="ECO:0000313" key="2">
    <source>
        <dbReference type="EMBL" id="APH38143.1"/>
    </source>
</evidence>
<accession>A0A1L3PZW2</accession>
<reference evidence="3 7" key="3">
    <citation type="submission" date="2018-10" db="EMBL/GenBank/DDBJ databases">
        <title>Cultivation of a novel Methanohalophilus strain from Kebrit Deep of the Red Sea and a genomic comparison of members of the genus Methanohalophilus.</title>
        <authorList>
            <person name="Guan Y."/>
            <person name="Ngugi D.K."/>
            <person name="Stingl U."/>
        </authorList>
    </citation>
    <scope>NUCLEOTIDE SEQUENCE [LARGE SCALE GENOMIC DNA]</scope>
    <source>
        <strain evidence="3 7">DSM 3094</strain>
    </source>
</reference>
<dbReference type="RefSeq" id="WP_072560336.1">
    <property type="nucleotide sequence ID" value="NZ_CP017921.1"/>
</dbReference>
<sequence>MNSKNNRLAGENSPYLRQHSTNPVDWYPWSEEAFEQAKRKNLPVFLSIGYSTCHWCHVMAEESFEDAHIANLLNSNFIPVKVDREERPDVDEFYMEVCQAMNGSGGWPLTIIMTPEKKPFFAATYIPKEAAMGQMGLSDLLMQVTNIWDNKRAEIRQQASQLVSEINNIPAEKEPVNLSILEDAFSALFGMFDWKNGGFGPAPKFPSPSILIFLLNRWKTDERPQSLTMIENTLSSMASGGIFDHLGGGFHRYSTDASWNIPHFEKMLYDQAMLVVVYLMAYQATGNVHYRDVADSTISYMSTVLRHPEGGFYCGEDADSEGQEGLFYLWSRGQIEDSVGKEDSDFILQFYDIIPLDGGSENVGVLRRNEYAISDTSAAKLKEIKAHLFSLRSERIRPSLDNKILTDWNGLAIAALSMASRISGVNSTLEKGKEAASFILSYMRRDDGRLYHRFHEGNSGIDGFLDDYAFLAWGLIELYEATFETKYLETAIEIVDIMVDMFYDEDQGGFFFSASDVSDIPHRTKKVFDGPYPSGNSVAVWDLFCLFHITGNVGYRDLARTTLSAFGGMLKRSPPAYSYMLTGLMLGVEATLVVIVTDSEKIGLKEMMDVVRKNYLPQTILLLKNPESARDLSRIAPYTFDMDVKEGRTTAYVCKGQSCTPPVNDRRELESLLF</sequence>
<proteinExistence type="predicted"/>
<protein>
    <submittedName>
        <fullName evidence="3">Thioredoxin domain-containing protein</fullName>
    </submittedName>
</protein>
<reference evidence="4 6" key="2">
    <citation type="submission" date="2016-10" db="EMBL/GenBank/DDBJ databases">
        <authorList>
            <person name="de Groot N.N."/>
        </authorList>
    </citation>
    <scope>NUCLEOTIDE SEQUENCE [LARGE SCALE GENOMIC DNA]</scope>
    <source>
        <strain evidence="4 6">Z-7982</strain>
    </source>
</reference>
<evidence type="ECO:0000313" key="4">
    <source>
        <dbReference type="EMBL" id="SDW81307.1"/>
    </source>
</evidence>
<dbReference type="AlphaFoldDB" id="A0A1L3PZW2"/>
<evidence type="ECO:0000313" key="5">
    <source>
        <dbReference type="Proteomes" id="UP000186879"/>
    </source>
</evidence>
<dbReference type="Pfam" id="PF03190">
    <property type="entry name" value="Thioredox_DsbH"/>
    <property type="match status" value="1"/>
</dbReference>
<evidence type="ECO:0000313" key="6">
    <source>
        <dbReference type="Proteomes" id="UP000198669"/>
    </source>
</evidence>
<dbReference type="EMBL" id="RJJG01000001">
    <property type="protein sequence ID" value="RNI10992.1"/>
    <property type="molecule type" value="Genomic_DNA"/>
</dbReference>
<evidence type="ECO:0000313" key="3">
    <source>
        <dbReference type="EMBL" id="RNI10992.1"/>
    </source>
</evidence>
<evidence type="ECO:0000313" key="7">
    <source>
        <dbReference type="Proteomes" id="UP000267921"/>
    </source>
</evidence>
<dbReference type="InterPro" id="IPR024705">
    <property type="entry name" value="Ssp411"/>
</dbReference>
<feature type="domain" description="Spermatogenesis-associated protein 20-like TRX" evidence="1">
    <location>
        <begin position="5"/>
        <end position="166"/>
    </location>
</feature>
<dbReference type="SUPFAM" id="SSF48208">
    <property type="entry name" value="Six-hairpin glycosidases"/>
    <property type="match status" value="1"/>
</dbReference>
<dbReference type="InterPro" id="IPR036249">
    <property type="entry name" value="Thioredoxin-like_sf"/>
</dbReference>
<dbReference type="InterPro" id="IPR004879">
    <property type="entry name" value="Ssp411-like_TRX"/>
</dbReference>
<organism evidence="2 5">
    <name type="scientific">Methanohalophilus halophilus</name>
    <dbReference type="NCBI Taxonomy" id="2177"/>
    <lineage>
        <taxon>Archaea</taxon>
        <taxon>Methanobacteriati</taxon>
        <taxon>Methanobacteriota</taxon>
        <taxon>Stenosarchaea group</taxon>
        <taxon>Methanomicrobia</taxon>
        <taxon>Methanosarcinales</taxon>
        <taxon>Methanosarcinaceae</taxon>
        <taxon>Methanohalophilus</taxon>
    </lineage>
</organism>
<keyword evidence="5" id="KW-1185">Reference proteome</keyword>
<evidence type="ECO:0000259" key="1">
    <source>
        <dbReference type="Pfam" id="PF03190"/>
    </source>
</evidence>
<name>A0A1L3PZW2_9EURY</name>
<dbReference type="GeneID" id="30582225"/>
<dbReference type="OrthoDB" id="28016at2157"/>
<dbReference type="Proteomes" id="UP000198669">
    <property type="component" value="Unassembled WGS sequence"/>
</dbReference>
<dbReference type="STRING" id="2177.BHR79_00685"/>
<dbReference type="PIRSF" id="PIRSF006402">
    <property type="entry name" value="UCP006402_thioredoxin"/>
    <property type="match status" value="1"/>
</dbReference>
<dbReference type="PANTHER" id="PTHR42899:SF1">
    <property type="entry name" value="SPERMATOGENESIS-ASSOCIATED PROTEIN 20"/>
    <property type="match status" value="1"/>
</dbReference>
<dbReference type="CDD" id="cd02955">
    <property type="entry name" value="SSP411"/>
    <property type="match status" value="1"/>
</dbReference>
<dbReference type="InterPro" id="IPR008928">
    <property type="entry name" value="6-hairpin_glycosidase_sf"/>
</dbReference>
<reference evidence="2 5" key="1">
    <citation type="submission" date="2016-10" db="EMBL/GenBank/DDBJ databases">
        <title>Methanohalophilus halophilus.</title>
        <authorList>
            <person name="L'haridon S."/>
        </authorList>
    </citation>
    <scope>NUCLEOTIDE SEQUENCE [LARGE SCALE GENOMIC DNA]</scope>
    <source>
        <strain evidence="2 5">Z-7982</strain>
    </source>
</reference>
<dbReference type="EMBL" id="CP017921">
    <property type="protein sequence ID" value="APH38143.1"/>
    <property type="molecule type" value="Genomic_DNA"/>
</dbReference>
<dbReference type="InterPro" id="IPR012341">
    <property type="entry name" value="6hp_glycosidase-like_sf"/>
</dbReference>
<dbReference type="GO" id="GO:0005975">
    <property type="term" value="P:carbohydrate metabolic process"/>
    <property type="evidence" value="ECO:0007669"/>
    <property type="project" value="InterPro"/>
</dbReference>
<dbReference type="Gene3D" id="1.50.10.10">
    <property type="match status" value="2"/>
</dbReference>
<dbReference type="PANTHER" id="PTHR42899">
    <property type="entry name" value="SPERMATOGENESIS-ASSOCIATED PROTEIN 20"/>
    <property type="match status" value="1"/>
</dbReference>
<dbReference type="SUPFAM" id="SSF52833">
    <property type="entry name" value="Thioredoxin-like"/>
    <property type="match status" value="1"/>
</dbReference>
<dbReference type="EMBL" id="FNMU01000005">
    <property type="protein sequence ID" value="SDW81307.1"/>
    <property type="molecule type" value="Genomic_DNA"/>
</dbReference>
<dbReference type="Gene3D" id="3.40.30.10">
    <property type="entry name" value="Glutaredoxin"/>
    <property type="match status" value="1"/>
</dbReference>